<organism evidence="1">
    <name type="scientific">termite gut metagenome</name>
    <dbReference type="NCBI Taxonomy" id="433724"/>
    <lineage>
        <taxon>unclassified sequences</taxon>
        <taxon>metagenomes</taxon>
        <taxon>organismal metagenomes</taxon>
    </lineage>
</organism>
<dbReference type="PROSITE" id="PS51257">
    <property type="entry name" value="PROKAR_LIPOPROTEIN"/>
    <property type="match status" value="1"/>
</dbReference>
<comment type="caution">
    <text evidence="1">The sequence shown here is derived from an EMBL/GenBank/DDBJ whole genome shotgun (WGS) entry which is preliminary data.</text>
</comment>
<evidence type="ECO:0000313" key="1">
    <source>
        <dbReference type="EMBL" id="KAA6344965.1"/>
    </source>
</evidence>
<protein>
    <recommendedName>
        <fullName evidence="2">Endo-beta-N-acetylglucosaminidase F2</fullName>
    </recommendedName>
</protein>
<dbReference type="Gene3D" id="3.20.20.80">
    <property type="entry name" value="Glycosidases"/>
    <property type="match status" value="1"/>
</dbReference>
<dbReference type="AlphaFoldDB" id="A0A5J4SI67"/>
<dbReference type="InterPro" id="IPR032320">
    <property type="entry name" value="GH18_BT1044-like"/>
</dbReference>
<proteinExistence type="predicted"/>
<reference evidence="1" key="1">
    <citation type="submission" date="2019-03" db="EMBL/GenBank/DDBJ databases">
        <title>Single cell metagenomics reveals metabolic interactions within the superorganism composed of flagellate Streblomastix strix and complex community of Bacteroidetes bacteria on its surface.</title>
        <authorList>
            <person name="Treitli S.C."/>
            <person name="Kolisko M."/>
            <person name="Husnik F."/>
            <person name="Keeling P."/>
            <person name="Hampl V."/>
        </authorList>
    </citation>
    <scope>NUCLEOTIDE SEQUENCE</scope>
    <source>
        <strain evidence="1">STM</strain>
    </source>
</reference>
<accession>A0A5J4SI67</accession>
<dbReference type="InterPro" id="IPR017853">
    <property type="entry name" value="GH"/>
</dbReference>
<dbReference type="EMBL" id="SNRY01000192">
    <property type="protein sequence ID" value="KAA6344965.1"/>
    <property type="molecule type" value="Genomic_DNA"/>
</dbReference>
<gene>
    <name evidence="1" type="ORF">EZS27_007429</name>
</gene>
<sequence>MKKIIIAFTCIIVSAWFFAACDTEPEVLTIQKSLQWPDKGEEYYANLRAWKATRPEFGFGWFSGSTGKAALQGRMRNIPDSIGIISIWGGFHPETDPVQAEEFYHYQTVCGTKIIRTYLLESSFPLEKDGSKTELEMMKDQWGWDDGALRPLDRSVAVTPAQEEAIRKYARSIAEPIIAGGYDGVDIDHEPNVGGGVKPYVLGGYWNRMAIFFNELSKYFGLQSGTGRILAIDGEYSAYILPEVGYYLDYVIAQAYNCTAYSNLDTRINTLYNAFPDIPKDELAAKFIVAENFESYAGAGGNTAYRTRDGQTIPSAIGMAIWKPLINGEEVRKGGAGTYHMEYEYNIFQDYKYLRQMINIMGQAIDN</sequence>
<dbReference type="SUPFAM" id="SSF51445">
    <property type="entry name" value="(Trans)glycosidases"/>
    <property type="match status" value="1"/>
</dbReference>
<dbReference type="Pfam" id="PF16141">
    <property type="entry name" value="GH18_BT1044-like"/>
    <property type="match status" value="1"/>
</dbReference>
<evidence type="ECO:0008006" key="2">
    <source>
        <dbReference type="Google" id="ProtNLM"/>
    </source>
</evidence>
<name>A0A5J4SI67_9ZZZZ</name>